<keyword evidence="1" id="KW-0472">Membrane</keyword>
<reference evidence="2" key="1">
    <citation type="submission" date="2015-06" db="UniProtKB">
        <authorList>
            <consortium name="EnsemblPlants"/>
        </authorList>
    </citation>
    <scope>IDENTIFICATION</scope>
</reference>
<dbReference type="PANTHER" id="PTHR47150">
    <property type="entry name" value="OS12G0169200 PROTEIN"/>
    <property type="match status" value="1"/>
</dbReference>
<dbReference type="EnsemblPlants" id="ORGLA12G0195200.1">
    <property type="protein sequence ID" value="ORGLA12G0195200.1"/>
    <property type="gene ID" value="ORGLA12G0195200"/>
</dbReference>
<dbReference type="AlphaFoldDB" id="I1R8U6"/>
<evidence type="ECO:0000256" key="1">
    <source>
        <dbReference type="SAM" id="Phobius"/>
    </source>
</evidence>
<proteinExistence type="predicted"/>
<dbReference type="Pfam" id="PF04827">
    <property type="entry name" value="Plant_tran"/>
    <property type="match status" value="1"/>
</dbReference>
<dbReference type="HOGENOM" id="CLU_012390_1_1_1"/>
<protein>
    <recommendedName>
        <fullName evidence="4">DDE Tnp4 domain-containing protein</fullName>
    </recommendedName>
</protein>
<sequence>MSANSQDQSNCSDTSIISGNLEDLMWEEINDPMEAEIEDQIEAEVEAQLEAELAGSSTRRGGYTRRYINRDHEEDHNRLFAKYFGNNPLYTDDQFRRRFRMRKHLFLHIVEALGVWSPYFQLRRDAFGKVGLSPLQKYTAAMRMLAYGTPADLMDESYGVAETTAIECLINFVQGVRLLFGQQYLRRPTQEDIQRLLQFGEAHGFPGMLGSIDCMHWEWQNCPVAWKGQFTRGDYGVPTIMLEAVASADIWIWHAFFGAAGSNNDINVLDQSPLFTEVLQGRAPEVQFTVNGTNYNMGYYLADGIYPEWAAFVKSIKRPQNDKAKLFAQRQESARKDVERAFGVLQKRWAIIRHPARLWEREELADIMYACIILHNMIVEDERGAYDIPDDNTYEQGQFSAQMSELDHGPIYGFADILEKNAEIRDRATHRRLKQDLMDHMWQKFGGQQH</sequence>
<dbReference type="OMA" id="ICHILPR"/>
<keyword evidence="1" id="KW-0812">Transmembrane</keyword>
<keyword evidence="1" id="KW-1133">Transmembrane helix</keyword>
<organism evidence="2 3">
    <name type="scientific">Oryza glaberrima</name>
    <name type="common">African rice</name>
    <dbReference type="NCBI Taxonomy" id="4538"/>
    <lineage>
        <taxon>Eukaryota</taxon>
        <taxon>Viridiplantae</taxon>
        <taxon>Streptophyta</taxon>
        <taxon>Embryophyta</taxon>
        <taxon>Tracheophyta</taxon>
        <taxon>Spermatophyta</taxon>
        <taxon>Magnoliopsida</taxon>
        <taxon>Liliopsida</taxon>
        <taxon>Poales</taxon>
        <taxon>Poaceae</taxon>
        <taxon>BOP clade</taxon>
        <taxon>Oryzoideae</taxon>
        <taxon>Oryzeae</taxon>
        <taxon>Oryzinae</taxon>
        <taxon>Oryza</taxon>
    </lineage>
</organism>
<dbReference type="eggNOG" id="ENOG502QR5Z">
    <property type="taxonomic scope" value="Eukaryota"/>
</dbReference>
<accession>I1R8U6</accession>
<dbReference type="Gramene" id="ORGLA12G0195200.1">
    <property type="protein sequence ID" value="ORGLA12G0195200.1"/>
    <property type="gene ID" value="ORGLA12G0195200"/>
</dbReference>
<evidence type="ECO:0008006" key="4">
    <source>
        <dbReference type="Google" id="ProtNLM"/>
    </source>
</evidence>
<feature type="transmembrane region" description="Helical" evidence="1">
    <location>
        <begin position="105"/>
        <end position="122"/>
    </location>
</feature>
<evidence type="ECO:0000313" key="3">
    <source>
        <dbReference type="Proteomes" id="UP000007306"/>
    </source>
</evidence>
<dbReference type="PANTHER" id="PTHR47150:SF6">
    <property type="entry name" value="OS01G0872900 PROTEIN"/>
    <property type="match status" value="1"/>
</dbReference>
<name>I1R8U6_ORYGL</name>
<keyword evidence="3" id="KW-1185">Reference proteome</keyword>
<dbReference type="Proteomes" id="UP000007306">
    <property type="component" value="Unassembled WGS sequence"/>
</dbReference>
<dbReference type="STRING" id="4538.I1R8U6"/>
<reference evidence="3" key="2">
    <citation type="submission" date="2018-04" db="EMBL/GenBank/DDBJ databases">
        <title>OglaRS2 (Oryza glaberrima Reference Sequence Version 2).</title>
        <authorList>
            <person name="Zhang J."/>
            <person name="Kudrna D."/>
            <person name="Lee S."/>
            <person name="Talag J."/>
            <person name="Rajasekar S."/>
            <person name="Wing R.A."/>
        </authorList>
    </citation>
    <scope>NUCLEOTIDE SEQUENCE [LARGE SCALE GENOMIC DNA]</scope>
    <source>
        <strain evidence="3">cv. IRGC 96717</strain>
    </source>
</reference>
<dbReference type="InterPro" id="IPR006912">
    <property type="entry name" value="Harbinger_derived_prot"/>
</dbReference>
<evidence type="ECO:0000313" key="2">
    <source>
        <dbReference type="EnsemblPlants" id="ORGLA12G0195200.1"/>
    </source>
</evidence>